<dbReference type="Gene3D" id="2.60.120.10">
    <property type="entry name" value="Jelly Rolls"/>
    <property type="match status" value="1"/>
</dbReference>
<evidence type="ECO:0000259" key="2">
    <source>
        <dbReference type="Pfam" id="PF07883"/>
    </source>
</evidence>
<feature type="domain" description="Cupin type-2" evidence="2">
    <location>
        <begin position="51"/>
        <end position="120"/>
    </location>
</feature>
<evidence type="ECO:0000313" key="3">
    <source>
        <dbReference type="EMBL" id="KFE53502.1"/>
    </source>
</evidence>
<dbReference type="AlphaFoldDB" id="A0A085VDI9"/>
<evidence type="ECO:0000313" key="4">
    <source>
        <dbReference type="Proteomes" id="UP000028631"/>
    </source>
</evidence>
<dbReference type="RefSeq" id="WP_032630471.1">
    <property type="nucleotide sequence ID" value="NZ_JPQU01000056.1"/>
</dbReference>
<dbReference type="EMBL" id="JPQU01000056">
    <property type="protein sequence ID" value="KFE53502.1"/>
    <property type="molecule type" value="Genomic_DNA"/>
</dbReference>
<gene>
    <name evidence="3" type="ORF">IV01_19295</name>
</gene>
<dbReference type="PANTHER" id="PTHR38599">
    <property type="entry name" value="CUPIN DOMAIN PROTEIN (AFU_ORTHOLOGUE AFUA_3G13620)"/>
    <property type="match status" value="1"/>
</dbReference>
<feature type="chain" id="PRO_5001798598" evidence="1">
    <location>
        <begin position="22"/>
        <end position="141"/>
    </location>
</feature>
<dbReference type="InterPro" id="IPR013096">
    <property type="entry name" value="Cupin_2"/>
</dbReference>
<protein>
    <submittedName>
        <fullName evidence="3">Cupin</fullName>
    </submittedName>
</protein>
<feature type="signal peptide" evidence="1">
    <location>
        <begin position="1"/>
        <end position="21"/>
    </location>
</feature>
<dbReference type="Proteomes" id="UP000028631">
    <property type="component" value="Unassembled WGS sequence"/>
</dbReference>
<dbReference type="Pfam" id="PF07883">
    <property type="entry name" value="Cupin_2"/>
    <property type="match status" value="1"/>
</dbReference>
<evidence type="ECO:0000256" key="1">
    <source>
        <dbReference type="SAM" id="SignalP"/>
    </source>
</evidence>
<reference evidence="3 4" key="1">
    <citation type="submission" date="2014-07" db="EMBL/GenBank/DDBJ databases">
        <title>Draft Genome Sequences of Environmental Pseudomonas syringae strains.</title>
        <authorList>
            <person name="Baltrus D.A."/>
            <person name="Berge O."/>
            <person name="Morris C."/>
        </authorList>
    </citation>
    <scope>NUCLEOTIDE SEQUENCE [LARGE SCALE GENOMIC DNA]</scope>
    <source>
        <strain evidence="3 4">GAW0119</strain>
    </source>
</reference>
<dbReference type="InterPro" id="IPR011051">
    <property type="entry name" value="RmlC_Cupin_sf"/>
</dbReference>
<keyword evidence="1" id="KW-0732">Signal</keyword>
<proteinExistence type="predicted"/>
<name>A0A085VDI9_PSESX</name>
<dbReference type="OrthoDB" id="195923at2"/>
<dbReference type="PATRIC" id="fig|317.175.peg.4022"/>
<dbReference type="SUPFAM" id="SSF51182">
    <property type="entry name" value="RmlC-like cupins"/>
    <property type="match status" value="1"/>
</dbReference>
<comment type="caution">
    <text evidence="3">The sequence shown here is derived from an EMBL/GenBank/DDBJ whole genome shotgun (WGS) entry which is preliminary data.</text>
</comment>
<organism evidence="3 4">
    <name type="scientific">Pseudomonas syringae</name>
    <dbReference type="NCBI Taxonomy" id="317"/>
    <lineage>
        <taxon>Bacteria</taxon>
        <taxon>Pseudomonadati</taxon>
        <taxon>Pseudomonadota</taxon>
        <taxon>Gammaproteobacteria</taxon>
        <taxon>Pseudomonadales</taxon>
        <taxon>Pseudomonadaceae</taxon>
        <taxon>Pseudomonas</taxon>
    </lineage>
</organism>
<keyword evidence="4" id="KW-1185">Reference proteome</keyword>
<accession>A0A085VDI9</accession>
<dbReference type="PANTHER" id="PTHR38599:SF1">
    <property type="entry name" value="CUPIN DOMAIN PROTEIN (AFU_ORTHOLOGUE AFUA_3G13620)"/>
    <property type="match status" value="1"/>
</dbReference>
<dbReference type="InterPro" id="IPR014710">
    <property type="entry name" value="RmlC-like_jellyroll"/>
</dbReference>
<sequence>MAASLRMTALAVWLLAGLAHAHGGGAGDETVTPVAQAQLPAMAGTDAKALRVEFAPGATSKPHTHPGPVFVVVVSGEVESSLDGGPVHTYKAGDAWYEAPEQLHGVTRNPSKTAPAVLVAWLISDGKAPLVKPVKMSVNTP</sequence>